<feature type="compositionally biased region" description="Polar residues" evidence="1">
    <location>
        <begin position="18"/>
        <end position="39"/>
    </location>
</feature>
<dbReference type="RefSeq" id="WP_344552410.1">
    <property type="nucleotide sequence ID" value="NZ_BAAANS010000016.1"/>
</dbReference>
<dbReference type="Proteomes" id="UP001500897">
    <property type="component" value="Unassembled WGS sequence"/>
</dbReference>
<proteinExistence type="predicted"/>
<organism evidence="2 3">
    <name type="scientific">Kitasatospora saccharophila</name>
    <dbReference type="NCBI Taxonomy" id="407973"/>
    <lineage>
        <taxon>Bacteria</taxon>
        <taxon>Bacillati</taxon>
        <taxon>Actinomycetota</taxon>
        <taxon>Actinomycetes</taxon>
        <taxon>Kitasatosporales</taxon>
        <taxon>Streptomycetaceae</taxon>
        <taxon>Kitasatospora</taxon>
    </lineage>
</organism>
<sequence length="113" mass="12064">MSLCSSASPAANDPYISAASNSRSASHTSRTRPINSCWNNILPPKHRPPPPGNAISHPPGGPDGLVDRLHARARTDARPSVAHRLRHLFGPAACPDCDTAFRIADRVAAYSTY</sequence>
<name>A0ABN2WTK7_9ACTN</name>
<protein>
    <submittedName>
        <fullName evidence="2">Uncharacterized protein</fullName>
    </submittedName>
</protein>
<evidence type="ECO:0000313" key="2">
    <source>
        <dbReference type="EMBL" id="GAA2098002.1"/>
    </source>
</evidence>
<dbReference type="EMBL" id="BAAANS010000016">
    <property type="protein sequence ID" value="GAA2098002.1"/>
    <property type="molecule type" value="Genomic_DNA"/>
</dbReference>
<evidence type="ECO:0000313" key="3">
    <source>
        <dbReference type="Proteomes" id="UP001500897"/>
    </source>
</evidence>
<comment type="caution">
    <text evidence="2">The sequence shown here is derived from an EMBL/GenBank/DDBJ whole genome shotgun (WGS) entry which is preliminary data.</text>
</comment>
<evidence type="ECO:0000256" key="1">
    <source>
        <dbReference type="SAM" id="MobiDB-lite"/>
    </source>
</evidence>
<gene>
    <name evidence="2" type="ORF">GCM10009759_28580</name>
</gene>
<keyword evidence="3" id="KW-1185">Reference proteome</keyword>
<feature type="region of interest" description="Disordered" evidence="1">
    <location>
        <begin position="1"/>
        <end position="67"/>
    </location>
</feature>
<reference evidence="2 3" key="1">
    <citation type="journal article" date="2019" name="Int. J. Syst. Evol. Microbiol.">
        <title>The Global Catalogue of Microorganisms (GCM) 10K type strain sequencing project: providing services to taxonomists for standard genome sequencing and annotation.</title>
        <authorList>
            <consortium name="The Broad Institute Genomics Platform"/>
            <consortium name="The Broad Institute Genome Sequencing Center for Infectious Disease"/>
            <person name="Wu L."/>
            <person name="Ma J."/>
        </authorList>
    </citation>
    <scope>NUCLEOTIDE SEQUENCE [LARGE SCALE GENOMIC DNA]</scope>
    <source>
        <strain evidence="2 3">JCM 14559</strain>
    </source>
</reference>
<accession>A0ABN2WTK7</accession>